<gene>
    <name evidence="1" type="ORF">Pfra01_000237900</name>
</gene>
<protein>
    <submittedName>
        <fullName evidence="1">Unnamed protein product</fullName>
    </submittedName>
</protein>
<comment type="caution">
    <text evidence="1">The sequence shown here is derived from an EMBL/GenBank/DDBJ whole genome shotgun (WGS) entry which is preliminary data.</text>
</comment>
<dbReference type="Proteomes" id="UP001165121">
    <property type="component" value="Unassembled WGS sequence"/>
</dbReference>
<organism evidence="1 2">
    <name type="scientific">Phytophthora fragariaefolia</name>
    <dbReference type="NCBI Taxonomy" id="1490495"/>
    <lineage>
        <taxon>Eukaryota</taxon>
        <taxon>Sar</taxon>
        <taxon>Stramenopiles</taxon>
        <taxon>Oomycota</taxon>
        <taxon>Peronosporomycetes</taxon>
        <taxon>Peronosporales</taxon>
        <taxon>Peronosporaceae</taxon>
        <taxon>Phytophthora</taxon>
    </lineage>
</organism>
<keyword evidence="2" id="KW-1185">Reference proteome</keyword>
<dbReference type="AlphaFoldDB" id="A0A9W6TTL7"/>
<evidence type="ECO:0000313" key="2">
    <source>
        <dbReference type="Proteomes" id="UP001165121"/>
    </source>
</evidence>
<reference evidence="1" key="1">
    <citation type="submission" date="2023-04" db="EMBL/GenBank/DDBJ databases">
        <title>Phytophthora fragariaefolia NBRC 109709.</title>
        <authorList>
            <person name="Ichikawa N."/>
            <person name="Sato H."/>
            <person name="Tonouchi N."/>
        </authorList>
    </citation>
    <scope>NUCLEOTIDE SEQUENCE</scope>
    <source>
        <strain evidence="1">NBRC 109709</strain>
    </source>
</reference>
<proteinExistence type="predicted"/>
<sequence length="99" mass="10759">MVSGPLSAATAAERLVKRNVDLSTELQLGAFEQKDTCVIVLSDGEELHIPHRMLGDVKSLLTSVKPIELTTPPRCQPLRPHIVSMSKVTGARLFILSPT</sequence>
<dbReference type="EMBL" id="BSXT01000194">
    <property type="protein sequence ID" value="GMF20321.1"/>
    <property type="molecule type" value="Genomic_DNA"/>
</dbReference>
<accession>A0A9W6TTL7</accession>
<name>A0A9W6TTL7_9STRA</name>
<evidence type="ECO:0000313" key="1">
    <source>
        <dbReference type="EMBL" id="GMF20321.1"/>
    </source>
</evidence>